<dbReference type="Gene3D" id="2.40.128.490">
    <property type="entry name" value="Uncharacterised protein PF14869, DUF4488"/>
    <property type="match status" value="1"/>
</dbReference>
<keyword evidence="3" id="KW-1185">Reference proteome</keyword>
<accession>A0ABP8M0W1</accession>
<sequence>MIITGSALRHKPFMPMKSLLFFVVFLMISAAQAAEITGAWALKTSEGDNGTLIINEAYLVMSKYDLAGKKFEYTEGGTYTVSNKTLTYVCEFNSADSTQVGLKSTWQGAVSGNLLTLSGDRGVFHFERIDNAGHPMAGTWHITGRAQDGKGDLIRIHQKGTRKTLKILSATRFQWVAIDPGVKGFYGTGGGTYTAKDGKYVEKIEFFSRDNSRVGAALDFGWKLENGRWDHSGKSSKGDPIHEVWEKVGTPAR</sequence>
<name>A0ABP8M0W1_9BACT</name>
<gene>
    <name evidence="2" type="ORF">GCM10023091_25050</name>
</gene>
<evidence type="ECO:0000313" key="2">
    <source>
        <dbReference type="EMBL" id="GAA4440837.1"/>
    </source>
</evidence>
<organism evidence="2 3">
    <name type="scientific">Ravibacter arvi</name>
    <dbReference type="NCBI Taxonomy" id="2051041"/>
    <lineage>
        <taxon>Bacteria</taxon>
        <taxon>Pseudomonadati</taxon>
        <taxon>Bacteroidota</taxon>
        <taxon>Cytophagia</taxon>
        <taxon>Cytophagales</taxon>
        <taxon>Spirosomataceae</taxon>
        <taxon>Ravibacter</taxon>
    </lineage>
</organism>
<evidence type="ECO:0000313" key="3">
    <source>
        <dbReference type="Proteomes" id="UP001501508"/>
    </source>
</evidence>
<dbReference type="EMBL" id="BAABEY010000024">
    <property type="protein sequence ID" value="GAA4440837.1"/>
    <property type="molecule type" value="Genomic_DNA"/>
</dbReference>
<comment type="caution">
    <text evidence="2">The sequence shown here is derived from an EMBL/GenBank/DDBJ whole genome shotgun (WGS) entry which is preliminary data.</text>
</comment>
<feature type="chain" id="PRO_5047243659" description="Membrane or secreted protein" evidence="1">
    <location>
        <begin position="34"/>
        <end position="253"/>
    </location>
</feature>
<reference evidence="3" key="1">
    <citation type="journal article" date="2019" name="Int. J. Syst. Evol. Microbiol.">
        <title>The Global Catalogue of Microorganisms (GCM) 10K type strain sequencing project: providing services to taxonomists for standard genome sequencing and annotation.</title>
        <authorList>
            <consortium name="The Broad Institute Genomics Platform"/>
            <consortium name="The Broad Institute Genome Sequencing Center for Infectious Disease"/>
            <person name="Wu L."/>
            <person name="Ma J."/>
        </authorList>
    </citation>
    <scope>NUCLEOTIDE SEQUENCE [LARGE SCALE GENOMIC DNA]</scope>
    <source>
        <strain evidence="3">JCM 31920</strain>
    </source>
</reference>
<proteinExistence type="predicted"/>
<evidence type="ECO:0000256" key="1">
    <source>
        <dbReference type="SAM" id="SignalP"/>
    </source>
</evidence>
<evidence type="ECO:0008006" key="4">
    <source>
        <dbReference type="Google" id="ProtNLM"/>
    </source>
</evidence>
<feature type="signal peptide" evidence="1">
    <location>
        <begin position="1"/>
        <end position="33"/>
    </location>
</feature>
<protein>
    <recommendedName>
        <fullName evidence="4">Membrane or secreted protein</fullName>
    </recommendedName>
</protein>
<dbReference type="Proteomes" id="UP001501508">
    <property type="component" value="Unassembled WGS sequence"/>
</dbReference>
<keyword evidence="1" id="KW-0732">Signal</keyword>